<organism evidence="2 3">
    <name type="scientific">Vitrella brassicaformis (strain CCMP3155)</name>
    <dbReference type="NCBI Taxonomy" id="1169540"/>
    <lineage>
        <taxon>Eukaryota</taxon>
        <taxon>Sar</taxon>
        <taxon>Alveolata</taxon>
        <taxon>Colpodellida</taxon>
        <taxon>Vitrellaceae</taxon>
        <taxon>Vitrella</taxon>
    </lineage>
</organism>
<dbReference type="AlphaFoldDB" id="A0A0G4EGN1"/>
<reference evidence="2 3" key="1">
    <citation type="submission" date="2014-11" db="EMBL/GenBank/DDBJ databases">
        <authorList>
            <person name="Zhu J."/>
            <person name="Qi W."/>
            <person name="Song R."/>
        </authorList>
    </citation>
    <scope>NUCLEOTIDE SEQUENCE [LARGE SCALE GENOMIC DNA]</scope>
</reference>
<gene>
    <name evidence="2" type="ORF">Vbra_7449</name>
</gene>
<dbReference type="EMBL" id="CDMY01000231">
    <property type="protein sequence ID" value="CEL95603.1"/>
    <property type="molecule type" value="Genomic_DNA"/>
</dbReference>
<dbReference type="VEuPathDB" id="CryptoDB:Vbra_7449"/>
<evidence type="ECO:0000313" key="2">
    <source>
        <dbReference type="EMBL" id="CEL95603.1"/>
    </source>
</evidence>
<protein>
    <submittedName>
        <fullName evidence="2">Uncharacterized protein</fullName>
    </submittedName>
</protein>
<sequence>MYQYPSSGKDDGEPSDGLGSSPDLISSVSSLYGDSYYSCSARALCKALAASGHTCYGSFYEAGWDYSAPTVMTDAVAPKGGQFDIYRSFCFLPGTTCHLEEQMWALGNGQRIFTKERTGATDDFLFSDSPLATEEVALTRRINPSETPAPVFNAGLFSIIQEFFGPDGVPFSPAEESDNVWPPFTADTANYAALSDLVKGAGNSPVQFLKPPAQVEPEGGFKAEECACWDTINPDYDLTWLQIKKERKGFSAALTEQQCDNGTVAVMTGPPPANKTVAAAWRDVFAKHPVQAAFALSLQAAMDPHPACMDPNTGRIESRDGRKVPPSKVKINKGGRAVAINNGGYKIRPSDFRHVPRAMAMLTTLIDGAADE</sequence>
<dbReference type="InParanoid" id="A0A0G4EGN1"/>
<evidence type="ECO:0000313" key="3">
    <source>
        <dbReference type="Proteomes" id="UP000041254"/>
    </source>
</evidence>
<keyword evidence="3" id="KW-1185">Reference proteome</keyword>
<dbReference type="Proteomes" id="UP000041254">
    <property type="component" value="Unassembled WGS sequence"/>
</dbReference>
<dbReference type="PhylomeDB" id="A0A0G4EGN1"/>
<evidence type="ECO:0000256" key="1">
    <source>
        <dbReference type="SAM" id="MobiDB-lite"/>
    </source>
</evidence>
<name>A0A0G4EGN1_VITBC</name>
<proteinExistence type="predicted"/>
<accession>A0A0G4EGN1</accession>
<feature type="region of interest" description="Disordered" evidence="1">
    <location>
        <begin position="1"/>
        <end position="20"/>
    </location>
</feature>